<accession>A0A4C1VPV5</accession>
<dbReference type="Proteomes" id="UP000299102">
    <property type="component" value="Unassembled WGS sequence"/>
</dbReference>
<sequence length="135" mass="15558">MEIGLMEESDVIEGGVGHRNSHSPDKKNLLLHVCILRNCGILPVEQVLWLEELKNRDLLMMIKFMIKRYFVVERKRAKRIHLHFTKPHNTVTLRDDTALSPARTRPARDAHSVSSVQIKTSLTLGFVSSKARFWT</sequence>
<reference evidence="1 2" key="1">
    <citation type="journal article" date="2019" name="Commun. Biol.">
        <title>The bagworm genome reveals a unique fibroin gene that provides high tensile strength.</title>
        <authorList>
            <person name="Kono N."/>
            <person name="Nakamura H."/>
            <person name="Ohtoshi R."/>
            <person name="Tomita M."/>
            <person name="Numata K."/>
            <person name="Arakawa K."/>
        </authorList>
    </citation>
    <scope>NUCLEOTIDE SEQUENCE [LARGE SCALE GENOMIC DNA]</scope>
</reference>
<keyword evidence="2" id="KW-1185">Reference proteome</keyword>
<protein>
    <submittedName>
        <fullName evidence="1">Uncharacterized protein</fullName>
    </submittedName>
</protein>
<dbReference type="AlphaFoldDB" id="A0A4C1VPV5"/>
<name>A0A4C1VPV5_EUMVA</name>
<evidence type="ECO:0000313" key="1">
    <source>
        <dbReference type="EMBL" id="GBP41166.1"/>
    </source>
</evidence>
<comment type="caution">
    <text evidence="1">The sequence shown here is derived from an EMBL/GenBank/DDBJ whole genome shotgun (WGS) entry which is preliminary data.</text>
</comment>
<dbReference type="EMBL" id="BGZK01000394">
    <property type="protein sequence ID" value="GBP41166.1"/>
    <property type="molecule type" value="Genomic_DNA"/>
</dbReference>
<gene>
    <name evidence="1" type="ORF">EVAR_31291_1</name>
</gene>
<evidence type="ECO:0000313" key="2">
    <source>
        <dbReference type="Proteomes" id="UP000299102"/>
    </source>
</evidence>
<proteinExistence type="predicted"/>
<organism evidence="1 2">
    <name type="scientific">Eumeta variegata</name>
    <name type="common">Bagworm moth</name>
    <name type="synonym">Eumeta japonica</name>
    <dbReference type="NCBI Taxonomy" id="151549"/>
    <lineage>
        <taxon>Eukaryota</taxon>
        <taxon>Metazoa</taxon>
        <taxon>Ecdysozoa</taxon>
        <taxon>Arthropoda</taxon>
        <taxon>Hexapoda</taxon>
        <taxon>Insecta</taxon>
        <taxon>Pterygota</taxon>
        <taxon>Neoptera</taxon>
        <taxon>Endopterygota</taxon>
        <taxon>Lepidoptera</taxon>
        <taxon>Glossata</taxon>
        <taxon>Ditrysia</taxon>
        <taxon>Tineoidea</taxon>
        <taxon>Psychidae</taxon>
        <taxon>Oiketicinae</taxon>
        <taxon>Eumeta</taxon>
    </lineage>
</organism>